<dbReference type="GO" id="GO:0016020">
    <property type="term" value="C:membrane"/>
    <property type="evidence" value="ECO:0007669"/>
    <property type="project" value="UniProtKB-SubCell"/>
</dbReference>
<dbReference type="AlphaFoldDB" id="A0A110B2N7"/>
<evidence type="ECO:0000256" key="1">
    <source>
        <dbReference type="ARBA" id="ARBA00004141"/>
    </source>
</evidence>
<proteinExistence type="inferred from homology"/>
<organism evidence="6 7">
    <name type="scientific">Mucilaginibacter gotjawali</name>
    <dbReference type="NCBI Taxonomy" id="1550579"/>
    <lineage>
        <taxon>Bacteria</taxon>
        <taxon>Pseudomonadati</taxon>
        <taxon>Bacteroidota</taxon>
        <taxon>Sphingobacteriia</taxon>
        <taxon>Sphingobacteriales</taxon>
        <taxon>Sphingobacteriaceae</taxon>
        <taxon>Mucilaginibacter</taxon>
    </lineage>
</organism>
<reference evidence="6 7" key="1">
    <citation type="submission" date="2015-12" db="EMBL/GenBank/DDBJ databases">
        <title>Genome sequence of Mucilaginibacter gotjawali.</title>
        <authorList>
            <person name="Lee J.S."/>
            <person name="Lee K.C."/>
            <person name="Kim K.K."/>
            <person name="Lee B.W."/>
        </authorList>
    </citation>
    <scope>NUCLEOTIDE SEQUENCE [LARGE SCALE GENOMIC DNA]</scope>
    <source>
        <strain evidence="6 7">SA3-7</strain>
    </source>
</reference>
<dbReference type="Proteomes" id="UP000218263">
    <property type="component" value="Chromosome"/>
</dbReference>
<evidence type="ECO:0000256" key="4">
    <source>
        <dbReference type="ARBA" id="ARBA00022989"/>
    </source>
</evidence>
<protein>
    <submittedName>
        <fullName evidence="6">AI-2 transport protein TqsA</fullName>
    </submittedName>
</protein>
<dbReference type="InterPro" id="IPR002549">
    <property type="entry name" value="AI-2E-like"/>
</dbReference>
<evidence type="ECO:0000256" key="5">
    <source>
        <dbReference type="ARBA" id="ARBA00023136"/>
    </source>
</evidence>
<name>A0A110B2N7_9SPHI</name>
<evidence type="ECO:0000313" key="6">
    <source>
        <dbReference type="EMBL" id="BAU53832.1"/>
    </source>
</evidence>
<keyword evidence="4" id="KW-1133">Transmembrane helix</keyword>
<dbReference type="Pfam" id="PF01594">
    <property type="entry name" value="AI-2E_transport"/>
    <property type="match status" value="1"/>
</dbReference>
<keyword evidence="5" id="KW-0472">Membrane</keyword>
<gene>
    <name evidence="6" type="primary">tqsA_2</name>
    <name evidence="6" type="ORF">MgSA37_02003</name>
</gene>
<evidence type="ECO:0000313" key="7">
    <source>
        <dbReference type="Proteomes" id="UP000218263"/>
    </source>
</evidence>
<sequence length="356" mass="39817">MASSNQHQASISNALKWIQAVFFVTLILYFGKVLFVPLLFGLLIALITFPICKKMEKWGMPRSLSIACLLTSIILLFIALGWLLGLEINIFLSDFPLISKRLSELSPDLGKWVEETFHISPPAQSEWLHKMSLNLDDDVTGFLKGLLNTTISTLIMLVMIPIYAALFLYHRETFVRVIALIVGDKYRGQLEQILHESVISYFKFIKGNFYVYSIVAALNCIGLFALGIRNALLYGILTSFMMVIPYIGIFVSAAIPVSIALVTKDSIWYPVGVVLIFVFIQYLESNVIFPWVVGNQLNLSTWATLVAIIAATLLWGIAGMVLVSPFLAILKIITDHVPAMKPLNILLNRSEGYHAK</sequence>
<dbReference type="OrthoDB" id="9793390at2"/>
<accession>A0A110B2N7</accession>
<keyword evidence="7" id="KW-1185">Reference proteome</keyword>
<evidence type="ECO:0000256" key="3">
    <source>
        <dbReference type="ARBA" id="ARBA00022692"/>
    </source>
</evidence>
<evidence type="ECO:0000256" key="2">
    <source>
        <dbReference type="ARBA" id="ARBA00009773"/>
    </source>
</evidence>
<dbReference type="RefSeq" id="WP_096351539.1">
    <property type="nucleotide sequence ID" value="NZ_AP017313.1"/>
</dbReference>
<dbReference type="KEGG" id="mgot:MgSA37_02003"/>
<comment type="subcellular location">
    <subcellularLocation>
        <location evidence="1">Membrane</location>
        <topology evidence="1">Multi-pass membrane protein</topology>
    </subcellularLocation>
</comment>
<dbReference type="EMBL" id="AP017313">
    <property type="protein sequence ID" value="BAU53832.1"/>
    <property type="molecule type" value="Genomic_DNA"/>
</dbReference>
<keyword evidence="3" id="KW-0812">Transmembrane</keyword>
<comment type="similarity">
    <text evidence="2">Belongs to the autoinducer-2 exporter (AI-2E) (TC 2.A.86) family.</text>
</comment>